<comment type="caution">
    <text evidence="2">The sequence shown here is derived from an EMBL/GenBank/DDBJ whole genome shotgun (WGS) entry which is preliminary data.</text>
</comment>
<feature type="non-terminal residue" evidence="2">
    <location>
        <position position="1"/>
    </location>
</feature>
<feature type="non-terminal residue" evidence="2">
    <location>
        <position position="94"/>
    </location>
</feature>
<name>A0AAJ0F7V5_9PEZI</name>
<evidence type="ECO:0000313" key="2">
    <source>
        <dbReference type="EMBL" id="KAK1751545.1"/>
    </source>
</evidence>
<dbReference type="AlphaFoldDB" id="A0AAJ0F7V5"/>
<dbReference type="InterPro" id="IPR025676">
    <property type="entry name" value="Clr5_dom"/>
</dbReference>
<evidence type="ECO:0000313" key="3">
    <source>
        <dbReference type="Proteomes" id="UP001239445"/>
    </source>
</evidence>
<organism evidence="2 3">
    <name type="scientific">Echria macrotheca</name>
    <dbReference type="NCBI Taxonomy" id="438768"/>
    <lineage>
        <taxon>Eukaryota</taxon>
        <taxon>Fungi</taxon>
        <taxon>Dikarya</taxon>
        <taxon>Ascomycota</taxon>
        <taxon>Pezizomycotina</taxon>
        <taxon>Sordariomycetes</taxon>
        <taxon>Sordariomycetidae</taxon>
        <taxon>Sordariales</taxon>
        <taxon>Schizotheciaceae</taxon>
        <taxon>Echria</taxon>
    </lineage>
</organism>
<protein>
    <recommendedName>
        <fullName evidence="1">Clr5 domain-containing protein</fullName>
    </recommendedName>
</protein>
<dbReference type="EMBL" id="MU839842">
    <property type="protein sequence ID" value="KAK1751545.1"/>
    <property type="molecule type" value="Genomic_DNA"/>
</dbReference>
<dbReference type="Pfam" id="PF14420">
    <property type="entry name" value="Clr5"/>
    <property type="match status" value="1"/>
</dbReference>
<sequence length="94" mass="11374">EWERYRPEIRDMYLCQHKPLAELVEKMNKHGYSVTNSQMETRLKKWEYWRNLPKRHWQYLAPQIEKRTNAGKMTQVSLSGVVLDPAKVRKGCKR</sequence>
<feature type="domain" description="Clr5" evidence="1">
    <location>
        <begin position="1"/>
        <end position="47"/>
    </location>
</feature>
<gene>
    <name evidence="2" type="ORF">QBC47DRAFT_272505</name>
</gene>
<proteinExistence type="predicted"/>
<evidence type="ECO:0000259" key="1">
    <source>
        <dbReference type="Pfam" id="PF14420"/>
    </source>
</evidence>
<reference evidence="2" key="1">
    <citation type="submission" date="2023-06" db="EMBL/GenBank/DDBJ databases">
        <title>Genome-scale phylogeny and comparative genomics of the fungal order Sordariales.</title>
        <authorList>
            <consortium name="Lawrence Berkeley National Laboratory"/>
            <person name="Hensen N."/>
            <person name="Bonometti L."/>
            <person name="Westerberg I."/>
            <person name="Brannstrom I.O."/>
            <person name="Guillou S."/>
            <person name="Cros-Aarteil S."/>
            <person name="Calhoun S."/>
            <person name="Haridas S."/>
            <person name="Kuo A."/>
            <person name="Mondo S."/>
            <person name="Pangilinan J."/>
            <person name="Riley R."/>
            <person name="Labutti K."/>
            <person name="Andreopoulos B."/>
            <person name="Lipzen A."/>
            <person name="Chen C."/>
            <person name="Yanf M."/>
            <person name="Daum C."/>
            <person name="Ng V."/>
            <person name="Clum A."/>
            <person name="Steindorff A."/>
            <person name="Ohm R."/>
            <person name="Martin F."/>
            <person name="Silar P."/>
            <person name="Natvig D."/>
            <person name="Lalanne C."/>
            <person name="Gautier V."/>
            <person name="Ament-Velasquez S.L."/>
            <person name="Kruys A."/>
            <person name="Hutchinson M.I."/>
            <person name="Powell A.J."/>
            <person name="Barry K."/>
            <person name="Miller A.N."/>
            <person name="Grigoriev I.V."/>
            <person name="Debuchy R."/>
            <person name="Gladieux P."/>
            <person name="Thoren M.H."/>
            <person name="Johannesson H."/>
        </authorList>
    </citation>
    <scope>NUCLEOTIDE SEQUENCE</scope>
    <source>
        <strain evidence="2">PSN4</strain>
    </source>
</reference>
<dbReference type="Proteomes" id="UP001239445">
    <property type="component" value="Unassembled WGS sequence"/>
</dbReference>
<keyword evidence="3" id="KW-1185">Reference proteome</keyword>
<accession>A0AAJ0F7V5</accession>